<accession>A0A0L8GPT0</accession>
<name>A0A0L8GPT0_OCTBM</name>
<feature type="compositionally biased region" description="Basic and acidic residues" evidence="1">
    <location>
        <begin position="21"/>
        <end position="33"/>
    </location>
</feature>
<proteinExistence type="predicted"/>
<feature type="non-terminal residue" evidence="2">
    <location>
        <position position="369"/>
    </location>
</feature>
<feature type="compositionally biased region" description="Low complexity" evidence="1">
    <location>
        <begin position="38"/>
        <end position="67"/>
    </location>
</feature>
<sequence length="369" mass="41965">MYGPRQPVRNGGNGDGWNKIITDRTASDRDNKGGTDVNNSGRNNNFKNNNCNRNNSGRNGNGKSNTNFNVSRYNIGRSTYNMGNPYKDKVGADTLWLIIPFAMQIKNDIVKSIFNIINKHFVRGKNKYWESINKRTVRIGYSLTHNLAAIISSINNKKLDSFYTSRKNGIGNTILYDNSVSYRTDNQNNNNVDTNTHTGNININIDNRSSNDNDMNIRSNNRSIRNSGGRNPNTANNNSNVNNRALGVNGNRINGSSITNPNTNHINYGHLGRTCYCRVRENCVFGNSCMRREVVYQCVVNTKHENRAYVGTTKNSMKQRFNYHNYTFKDRNRRNSTGLSSYIWELKDKGINFNLHWKILASAPAYNNK</sequence>
<protein>
    <recommendedName>
        <fullName evidence="3">GIY-YIG domain-containing protein</fullName>
    </recommendedName>
</protein>
<feature type="region of interest" description="Disordered" evidence="1">
    <location>
        <begin position="206"/>
        <end position="243"/>
    </location>
</feature>
<dbReference type="EMBL" id="KQ420917">
    <property type="protein sequence ID" value="KOF78877.1"/>
    <property type="molecule type" value="Genomic_DNA"/>
</dbReference>
<evidence type="ECO:0000256" key="1">
    <source>
        <dbReference type="SAM" id="MobiDB-lite"/>
    </source>
</evidence>
<gene>
    <name evidence="2" type="ORF">OCBIM_22030181mg</name>
</gene>
<organism evidence="2">
    <name type="scientific">Octopus bimaculoides</name>
    <name type="common">California two-spotted octopus</name>
    <dbReference type="NCBI Taxonomy" id="37653"/>
    <lineage>
        <taxon>Eukaryota</taxon>
        <taxon>Metazoa</taxon>
        <taxon>Spiralia</taxon>
        <taxon>Lophotrochozoa</taxon>
        <taxon>Mollusca</taxon>
        <taxon>Cephalopoda</taxon>
        <taxon>Coleoidea</taxon>
        <taxon>Octopodiformes</taxon>
        <taxon>Octopoda</taxon>
        <taxon>Incirrata</taxon>
        <taxon>Octopodidae</taxon>
        <taxon>Octopus</taxon>
    </lineage>
</organism>
<reference evidence="2" key="1">
    <citation type="submission" date="2015-07" db="EMBL/GenBank/DDBJ databases">
        <title>MeaNS - Measles Nucleotide Surveillance Program.</title>
        <authorList>
            <person name="Tran T."/>
            <person name="Druce J."/>
        </authorList>
    </citation>
    <scope>NUCLEOTIDE SEQUENCE</scope>
    <source>
        <strain evidence="2">UCB-OBI-ISO-001</strain>
        <tissue evidence="2">Gonad</tissue>
    </source>
</reference>
<evidence type="ECO:0000313" key="2">
    <source>
        <dbReference type="EMBL" id="KOF78877.1"/>
    </source>
</evidence>
<evidence type="ECO:0008006" key="3">
    <source>
        <dbReference type="Google" id="ProtNLM"/>
    </source>
</evidence>
<feature type="region of interest" description="Disordered" evidence="1">
    <location>
        <begin position="1"/>
        <end position="70"/>
    </location>
</feature>
<dbReference type="AlphaFoldDB" id="A0A0L8GPT0"/>